<dbReference type="Proteomes" id="UP000037660">
    <property type="component" value="Unassembled WGS sequence"/>
</dbReference>
<dbReference type="CDD" id="cd00408">
    <property type="entry name" value="DHDPS-like"/>
    <property type="match status" value="1"/>
</dbReference>
<organism evidence="3 4">
    <name type="scientific">Piscinibacter sakaiensis</name>
    <name type="common">Ideonella sakaiensis</name>
    <dbReference type="NCBI Taxonomy" id="1547922"/>
    <lineage>
        <taxon>Bacteria</taxon>
        <taxon>Pseudomonadati</taxon>
        <taxon>Pseudomonadota</taxon>
        <taxon>Betaproteobacteria</taxon>
        <taxon>Burkholderiales</taxon>
        <taxon>Sphaerotilaceae</taxon>
        <taxon>Piscinibacter</taxon>
    </lineage>
</organism>
<comment type="similarity">
    <text evidence="1">Belongs to the DapA family.</text>
</comment>
<evidence type="ECO:0000313" key="3">
    <source>
        <dbReference type="EMBL" id="GAP37603.1"/>
    </source>
</evidence>
<name>A0A0K8P4K3_PISS1</name>
<evidence type="ECO:0000256" key="2">
    <source>
        <dbReference type="ARBA" id="ARBA00023239"/>
    </source>
</evidence>
<dbReference type="InterPro" id="IPR002220">
    <property type="entry name" value="DapA-like"/>
</dbReference>
<reference evidence="3 4" key="2">
    <citation type="journal article" date="2016" name="Science">
        <title>A bacterium that degrades and assimilates poly(ethylene terephthalate).</title>
        <authorList>
            <person name="Yoshida S."/>
            <person name="Hiraga K."/>
            <person name="Takehana T."/>
            <person name="Taniguchi I."/>
            <person name="Yamaji H."/>
            <person name="Maeda Y."/>
            <person name="Toyohara K."/>
            <person name="Miyamoto K."/>
            <person name="Kimura Y."/>
            <person name="Oda K."/>
        </authorList>
    </citation>
    <scope>NUCLEOTIDE SEQUENCE [LARGE SCALE GENOMIC DNA]</scope>
    <source>
        <strain evidence="4">NBRC 110686 / TISTR 2288 / 201-F6</strain>
    </source>
</reference>
<dbReference type="PANTHER" id="PTHR12128:SF66">
    <property type="entry name" value="4-HYDROXY-2-OXOGLUTARATE ALDOLASE, MITOCHONDRIAL"/>
    <property type="match status" value="1"/>
</dbReference>
<dbReference type="AlphaFoldDB" id="A0A0K8P4K3"/>
<evidence type="ECO:0000256" key="1">
    <source>
        <dbReference type="ARBA" id="ARBA00007592"/>
    </source>
</evidence>
<protein>
    <submittedName>
        <fullName evidence="3">Dihydrodipicolinate synthase</fullName>
        <ecNumber evidence="3">4.3.3.7</ecNumber>
    </submittedName>
</protein>
<dbReference type="OrthoDB" id="9782828at2"/>
<dbReference type="Gene3D" id="3.20.20.70">
    <property type="entry name" value="Aldolase class I"/>
    <property type="match status" value="1"/>
</dbReference>
<gene>
    <name evidence="3" type="ORF">ISF6_3548</name>
</gene>
<dbReference type="GO" id="GO:0008840">
    <property type="term" value="F:4-hydroxy-tetrahydrodipicolinate synthase activity"/>
    <property type="evidence" value="ECO:0007669"/>
    <property type="project" value="UniProtKB-EC"/>
</dbReference>
<dbReference type="RefSeq" id="WP_054021533.1">
    <property type="nucleotide sequence ID" value="NZ_BBYR01000052.1"/>
</dbReference>
<keyword evidence="4" id="KW-1185">Reference proteome</keyword>
<dbReference type="SUPFAM" id="SSF51569">
    <property type="entry name" value="Aldolase"/>
    <property type="match status" value="1"/>
</dbReference>
<dbReference type="InterPro" id="IPR013785">
    <property type="entry name" value="Aldolase_TIM"/>
</dbReference>
<evidence type="ECO:0000313" key="4">
    <source>
        <dbReference type="Proteomes" id="UP000037660"/>
    </source>
</evidence>
<dbReference type="EMBL" id="BBYR01000052">
    <property type="protein sequence ID" value="GAP37603.1"/>
    <property type="molecule type" value="Genomic_DNA"/>
</dbReference>
<accession>A0A0K8P4K3</accession>
<sequence>MIDAARLSPARRALLDRLLPGGVPALWCPLLTHYGAGGTLDTERLARHLDALQGHVGGLLVPGSTGDGWELDEGRTRAWLEALLPLARARGMAVLVAVLKADAEAMRRTLLGHLAWLQQATGEAEALGALRAAGVCGFTVCPPSGAGLSQAAIEAGLDAVLGTGLPMALYQLPQVTGNEMAPQTVAALAARHPNALLLKDTSGADRVAAAGVRELLLVRGAEGDYARHLAAAGGAYDGFLLSTANVFAPALRQVIEDLRAGRRDAAAERSARLAAVVDTVFAAAAPLPGGNAFTRANQALDHWMAHGPAGATQPPPWRIDGSRLPATLVETAGEALLRGGLMPAQGYL</sequence>
<proteinExistence type="inferred from homology"/>
<comment type="caution">
    <text evidence="3">The sequence shown here is derived from an EMBL/GenBank/DDBJ whole genome shotgun (WGS) entry which is preliminary data.</text>
</comment>
<dbReference type="PANTHER" id="PTHR12128">
    <property type="entry name" value="DIHYDRODIPICOLINATE SYNTHASE"/>
    <property type="match status" value="1"/>
</dbReference>
<dbReference type="EC" id="4.3.3.7" evidence="3"/>
<dbReference type="SMART" id="SM01130">
    <property type="entry name" value="DHDPS"/>
    <property type="match status" value="1"/>
</dbReference>
<dbReference type="Pfam" id="PF00701">
    <property type="entry name" value="DHDPS"/>
    <property type="match status" value="1"/>
</dbReference>
<keyword evidence="2 3" id="KW-0456">Lyase</keyword>
<reference evidence="4" key="1">
    <citation type="submission" date="2015-07" db="EMBL/GenBank/DDBJ databases">
        <title>Discovery of a poly(ethylene terephthalate assimilation.</title>
        <authorList>
            <person name="Yoshida S."/>
            <person name="Hiraga K."/>
            <person name="Takehana T."/>
            <person name="Taniguchi I."/>
            <person name="Yamaji H."/>
            <person name="Maeda Y."/>
            <person name="Toyohara K."/>
            <person name="Miyamoto K."/>
            <person name="Kimura Y."/>
            <person name="Oda K."/>
        </authorList>
    </citation>
    <scope>NUCLEOTIDE SEQUENCE [LARGE SCALE GENOMIC DNA]</scope>
    <source>
        <strain evidence="4">NBRC 110686 / TISTR 2288 / 201-F6</strain>
    </source>
</reference>
<dbReference type="STRING" id="1547922.ISF6_3548"/>